<dbReference type="EnsemblFungi" id="EJT81965">
    <property type="protein sequence ID" value="EJT81965"/>
    <property type="gene ID" value="GGTG_01939"/>
</dbReference>
<dbReference type="PANTHER" id="PTHR38791">
    <property type="entry name" value="ZN(II)2CYS6 TRANSCRIPTION FACTOR (EUROFUNG)-RELATED-RELATED"/>
    <property type="match status" value="1"/>
</dbReference>
<proteinExistence type="predicted"/>
<dbReference type="AlphaFoldDB" id="J3NKZ8"/>
<dbReference type="PROSITE" id="PS00463">
    <property type="entry name" value="ZN2_CY6_FUNGAL_1"/>
    <property type="match status" value="1"/>
</dbReference>
<accession>J3NKZ8</accession>
<evidence type="ECO:0000259" key="3">
    <source>
        <dbReference type="PROSITE" id="PS50048"/>
    </source>
</evidence>
<dbReference type="eggNOG" id="ENOG502SPR4">
    <property type="taxonomic scope" value="Eukaryota"/>
</dbReference>
<dbReference type="HOGENOM" id="CLU_013866_7_1_1"/>
<reference evidence="4" key="2">
    <citation type="submission" date="2010-07" db="EMBL/GenBank/DDBJ databases">
        <authorList>
            <consortium name="The Broad Institute Genome Sequencing Platform"/>
            <consortium name="Broad Institute Genome Sequencing Center for Infectious Disease"/>
            <person name="Ma L.-J."/>
            <person name="Dead R."/>
            <person name="Young S."/>
            <person name="Zeng Q."/>
            <person name="Koehrsen M."/>
            <person name="Alvarado L."/>
            <person name="Berlin A."/>
            <person name="Chapman S.B."/>
            <person name="Chen Z."/>
            <person name="Freedman E."/>
            <person name="Gellesch M."/>
            <person name="Goldberg J."/>
            <person name="Griggs A."/>
            <person name="Gujja S."/>
            <person name="Heilman E.R."/>
            <person name="Heiman D."/>
            <person name="Hepburn T."/>
            <person name="Howarth C."/>
            <person name="Jen D."/>
            <person name="Larson L."/>
            <person name="Mehta T."/>
            <person name="Neiman D."/>
            <person name="Pearson M."/>
            <person name="Roberts A."/>
            <person name="Saif S."/>
            <person name="Shea T."/>
            <person name="Shenoy N."/>
            <person name="Sisk P."/>
            <person name="Stolte C."/>
            <person name="Sykes S."/>
            <person name="Walk T."/>
            <person name="White J."/>
            <person name="Yandava C."/>
            <person name="Haas B."/>
            <person name="Nusbaum C."/>
            <person name="Birren B."/>
        </authorList>
    </citation>
    <scope>NUCLEOTIDE SEQUENCE</scope>
    <source>
        <strain evidence="4">R3-111a-1</strain>
    </source>
</reference>
<reference evidence="5" key="4">
    <citation type="journal article" date="2015" name="G3 (Bethesda)">
        <title>Genome sequences of three phytopathogenic species of the Magnaporthaceae family of fungi.</title>
        <authorList>
            <person name="Okagaki L.H."/>
            <person name="Nunes C.C."/>
            <person name="Sailsbery J."/>
            <person name="Clay B."/>
            <person name="Brown D."/>
            <person name="John T."/>
            <person name="Oh Y."/>
            <person name="Young N."/>
            <person name="Fitzgerald M."/>
            <person name="Haas B.J."/>
            <person name="Zeng Q."/>
            <person name="Young S."/>
            <person name="Adiconis X."/>
            <person name="Fan L."/>
            <person name="Levin J.Z."/>
            <person name="Mitchell T.K."/>
            <person name="Okubara P.A."/>
            <person name="Farman M.L."/>
            <person name="Kohn L.M."/>
            <person name="Birren B."/>
            <person name="Ma L.-J."/>
            <person name="Dean R.A."/>
        </authorList>
    </citation>
    <scope>NUCLEOTIDE SEQUENCE</scope>
    <source>
        <strain evidence="5">R3-111a-1</strain>
    </source>
</reference>
<dbReference type="PANTHER" id="PTHR38791:SF5">
    <property type="entry name" value="TRANSCRIPTION FACTOR DBAG-RELATED"/>
    <property type="match status" value="1"/>
</dbReference>
<feature type="region of interest" description="Disordered" evidence="2">
    <location>
        <begin position="71"/>
        <end position="134"/>
    </location>
</feature>
<dbReference type="Gene3D" id="4.10.240.10">
    <property type="entry name" value="Zn(2)-C6 fungal-type DNA-binding domain"/>
    <property type="match status" value="1"/>
</dbReference>
<evidence type="ECO:0000256" key="1">
    <source>
        <dbReference type="ARBA" id="ARBA00023242"/>
    </source>
</evidence>
<keyword evidence="1" id="KW-0539">Nucleus</keyword>
<evidence type="ECO:0000313" key="6">
    <source>
        <dbReference type="Proteomes" id="UP000006039"/>
    </source>
</evidence>
<dbReference type="Pfam" id="PF00172">
    <property type="entry name" value="Zn_clus"/>
    <property type="match status" value="1"/>
</dbReference>
<dbReference type="InterPro" id="IPR053175">
    <property type="entry name" value="DHMBA_Reg_Transcription_Factor"/>
</dbReference>
<dbReference type="GO" id="GO:0008270">
    <property type="term" value="F:zinc ion binding"/>
    <property type="evidence" value="ECO:0007669"/>
    <property type="project" value="InterPro"/>
</dbReference>
<evidence type="ECO:0000313" key="5">
    <source>
        <dbReference type="EnsemblFungi" id="EJT81965"/>
    </source>
</evidence>
<dbReference type="VEuPathDB" id="FungiDB:GGTG_01939"/>
<gene>
    <name evidence="5" type="primary">20342397</name>
    <name evidence="4" type="ORF">GGTG_01939</name>
</gene>
<dbReference type="CDD" id="cd00067">
    <property type="entry name" value="GAL4"/>
    <property type="match status" value="1"/>
</dbReference>
<dbReference type="Proteomes" id="UP000006039">
    <property type="component" value="Unassembled WGS sequence"/>
</dbReference>
<dbReference type="SMART" id="SM00066">
    <property type="entry name" value="GAL4"/>
    <property type="match status" value="1"/>
</dbReference>
<protein>
    <recommendedName>
        <fullName evidence="3">Zn(2)-C6 fungal-type domain-containing protein</fullName>
    </recommendedName>
</protein>
<dbReference type="GO" id="GO:0000981">
    <property type="term" value="F:DNA-binding transcription factor activity, RNA polymerase II-specific"/>
    <property type="evidence" value="ECO:0007669"/>
    <property type="project" value="InterPro"/>
</dbReference>
<dbReference type="InterPro" id="IPR001138">
    <property type="entry name" value="Zn2Cys6_DnaBD"/>
</dbReference>
<reference evidence="5" key="5">
    <citation type="submission" date="2018-04" db="UniProtKB">
        <authorList>
            <consortium name="EnsemblFungi"/>
        </authorList>
    </citation>
    <scope>IDENTIFICATION</scope>
    <source>
        <strain evidence="5">R3-111a-1</strain>
    </source>
</reference>
<dbReference type="SUPFAM" id="SSF57701">
    <property type="entry name" value="Zn2/Cys6 DNA-binding domain"/>
    <property type="match status" value="1"/>
</dbReference>
<evidence type="ECO:0000256" key="2">
    <source>
        <dbReference type="SAM" id="MobiDB-lite"/>
    </source>
</evidence>
<dbReference type="InterPro" id="IPR036864">
    <property type="entry name" value="Zn2-C6_fun-type_DNA-bd_sf"/>
</dbReference>
<dbReference type="OrthoDB" id="5280547at2759"/>
<feature type="compositionally biased region" description="Low complexity" evidence="2">
    <location>
        <begin position="71"/>
        <end position="122"/>
    </location>
</feature>
<reference evidence="4" key="3">
    <citation type="submission" date="2010-09" db="EMBL/GenBank/DDBJ databases">
        <title>Annotation of Gaeumannomyces graminis var. tritici R3-111a-1.</title>
        <authorList>
            <consortium name="The Broad Institute Genome Sequencing Platform"/>
            <person name="Ma L.-J."/>
            <person name="Dead R."/>
            <person name="Young S.K."/>
            <person name="Zeng Q."/>
            <person name="Gargeya S."/>
            <person name="Fitzgerald M."/>
            <person name="Haas B."/>
            <person name="Abouelleil A."/>
            <person name="Alvarado L."/>
            <person name="Arachchi H.M."/>
            <person name="Berlin A."/>
            <person name="Brown A."/>
            <person name="Chapman S.B."/>
            <person name="Chen Z."/>
            <person name="Dunbar C."/>
            <person name="Freedman E."/>
            <person name="Gearin G."/>
            <person name="Gellesch M."/>
            <person name="Goldberg J."/>
            <person name="Griggs A."/>
            <person name="Gujja S."/>
            <person name="Heiman D."/>
            <person name="Howarth C."/>
            <person name="Larson L."/>
            <person name="Lui A."/>
            <person name="MacDonald P.J.P."/>
            <person name="Mehta T."/>
            <person name="Montmayeur A."/>
            <person name="Murphy C."/>
            <person name="Neiman D."/>
            <person name="Pearson M."/>
            <person name="Priest M."/>
            <person name="Roberts A."/>
            <person name="Saif S."/>
            <person name="Shea T."/>
            <person name="Shenoy N."/>
            <person name="Sisk P."/>
            <person name="Stolte C."/>
            <person name="Sykes S."/>
            <person name="Yandava C."/>
            <person name="Wortman J."/>
            <person name="Nusbaum C."/>
            <person name="Birren B."/>
        </authorList>
    </citation>
    <scope>NUCLEOTIDE SEQUENCE</scope>
    <source>
        <strain evidence="4">R3-111a-1</strain>
    </source>
</reference>
<dbReference type="EMBL" id="GL385395">
    <property type="protein sequence ID" value="EJT81965.1"/>
    <property type="molecule type" value="Genomic_DNA"/>
</dbReference>
<evidence type="ECO:0000313" key="4">
    <source>
        <dbReference type="EMBL" id="EJT81965.1"/>
    </source>
</evidence>
<dbReference type="STRING" id="644352.J3NKZ8"/>
<feature type="domain" description="Zn(2)-C6 fungal-type" evidence="3">
    <location>
        <begin position="10"/>
        <end position="38"/>
    </location>
</feature>
<dbReference type="PROSITE" id="PS50048">
    <property type="entry name" value="ZN2_CY6_FUNGAL_2"/>
    <property type="match status" value="1"/>
</dbReference>
<name>J3NKZ8_GAET3</name>
<dbReference type="RefSeq" id="XP_009217974.1">
    <property type="nucleotide sequence ID" value="XM_009219710.1"/>
</dbReference>
<sequence>MVYCGKASQGCQNCRTRRIKCDKLKPECSQCVRVGKKCPGYRDQLSLMFRDESSKVMQKAHAQWGVEAAESSGFSSSSDSPSPPSSNSSVALSPVSARSQPSPPARSARAAAAAARRTTSPVGAAPSPTAHHLEPSWQDKGIKFFVDHFVIGLPDEAVDAQSLSHENWVFDRSMQNTMAAVGLAGMGNLRNDKQLMSNAHSMYGAALRDTGRALAGGNGVSYNFMIRSVLMLAMFDIVNGTDPRASSGAQTHITGAASLLRSFIPIQSTGTRGTMGLLQLCLSLLLACVVDCTSLPGPFSDWVTVSCRTVPDEEWPATELVLMMVRLVNLTSGLRMSGVADGDEAAAVLEQLLSLEDQMASWEARIGGKWAFSTLHGDFPPQACFQGQYHVYTDNWTARVWNFYRWARLMVCSALLDLLAGMPPGATAAHRAAREPALRAMSLRLARDTLVSVPTHWRHPSMDAAQRARVRCAGGAGTGAVGVPGLLFHVDVAASARGVPREWADWALGLLDSVWADMGMVHARRISDGLRDRLDRRADGRPGARPPPAGVKIVVRPLVKIESEG</sequence>
<organism evidence="4">
    <name type="scientific">Gaeumannomyces tritici (strain R3-111a-1)</name>
    <name type="common">Wheat and barley take-all root rot fungus</name>
    <name type="synonym">Gaeumannomyces graminis var. tritici</name>
    <dbReference type="NCBI Taxonomy" id="644352"/>
    <lineage>
        <taxon>Eukaryota</taxon>
        <taxon>Fungi</taxon>
        <taxon>Dikarya</taxon>
        <taxon>Ascomycota</taxon>
        <taxon>Pezizomycotina</taxon>
        <taxon>Sordariomycetes</taxon>
        <taxon>Sordariomycetidae</taxon>
        <taxon>Magnaporthales</taxon>
        <taxon>Magnaporthaceae</taxon>
        <taxon>Gaeumannomyces</taxon>
    </lineage>
</organism>
<dbReference type="GeneID" id="20342397"/>
<reference evidence="6" key="1">
    <citation type="submission" date="2010-07" db="EMBL/GenBank/DDBJ databases">
        <title>The genome sequence of Gaeumannomyces graminis var. tritici strain R3-111a-1.</title>
        <authorList>
            <consortium name="The Broad Institute Genome Sequencing Platform"/>
            <person name="Ma L.-J."/>
            <person name="Dead R."/>
            <person name="Young S."/>
            <person name="Zeng Q."/>
            <person name="Koehrsen M."/>
            <person name="Alvarado L."/>
            <person name="Berlin A."/>
            <person name="Chapman S.B."/>
            <person name="Chen Z."/>
            <person name="Freedman E."/>
            <person name="Gellesch M."/>
            <person name="Goldberg J."/>
            <person name="Griggs A."/>
            <person name="Gujja S."/>
            <person name="Heilman E.R."/>
            <person name="Heiman D."/>
            <person name="Hepburn T."/>
            <person name="Howarth C."/>
            <person name="Jen D."/>
            <person name="Larson L."/>
            <person name="Mehta T."/>
            <person name="Neiman D."/>
            <person name="Pearson M."/>
            <person name="Roberts A."/>
            <person name="Saif S."/>
            <person name="Shea T."/>
            <person name="Shenoy N."/>
            <person name="Sisk P."/>
            <person name="Stolte C."/>
            <person name="Sykes S."/>
            <person name="Walk T."/>
            <person name="White J."/>
            <person name="Yandava C."/>
            <person name="Haas B."/>
            <person name="Nusbaum C."/>
            <person name="Birren B."/>
        </authorList>
    </citation>
    <scope>NUCLEOTIDE SEQUENCE [LARGE SCALE GENOMIC DNA]</scope>
    <source>
        <strain evidence="6">R3-111a-1</strain>
    </source>
</reference>
<keyword evidence="6" id="KW-1185">Reference proteome</keyword>